<feature type="transmembrane region" description="Helical" evidence="5">
    <location>
        <begin position="205"/>
        <end position="231"/>
    </location>
</feature>
<dbReference type="EMBL" id="PGCJ01000030">
    <property type="protein sequence ID" value="PLW55627.1"/>
    <property type="molecule type" value="Genomic_DNA"/>
</dbReference>
<feature type="region of interest" description="Disordered" evidence="4">
    <location>
        <begin position="281"/>
        <end position="305"/>
    </location>
</feature>
<dbReference type="InterPro" id="IPR027417">
    <property type="entry name" value="P-loop_NTPase"/>
</dbReference>
<accession>A0A2N5W081</accession>
<feature type="compositionally biased region" description="Low complexity" evidence="4">
    <location>
        <begin position="386"/>
        <end position="397"/>
    </location>
</feature>
<evidence type="ECO:0000256" key="3">
    <source>
        <dbReference type="ARBA" id="ARBA00022840"/>
    </source>
</evidence>
<keyword evidence="5" id="KW-0812">Transmembrane</keyword>
<dbReference type="Proteomes" id="UP000235388">
    <property type="component" value="Unassembled WGS sequence"/>
</dbReference>
<gene>
    <name evidence="6" type="ORF">PCANC_03508</name>
</gene>
<dbReference type="STRING" id="200324.A0A2N5W081"/>
<evidence type="ECO:0000256" key="2">
    <source>
        <dbReference type="ARBA" id="ARBA00022741"/>
    </source>
</evidence>
<dbReference type="Pfam" id="PF01121">
    <property type="entry name" value="CoaE"/>
    <property type="match status" value="1"/>
</dbReference>
<dbReference type="PROSITE" id="PS51219">
    <property type="entry name" value="DPCK"/>
    <property type="match status" value="1"/>
</dbReference>
<comment type="similarity">
    <text evidence="1">Belongs to the CoaE family.</text>
</comment>
<dbReference type="AlphaFoldDB" id="A0A2N5W081"/>
<sequence>MLVVGLTGGIASGKSTVSGLLKSYCVPVIDLDHLAREVVEPGSKGLAAIREHFSNQPDIISAHNGCLNRERLGEIIFNDPGERQWLNNLLHPRIRRLMVLRLAKLWLTGTQLCVVDSPLLIETGMWKFCGKVVVVYCSEELQLQRLQSRNGLSRADAKARLSAQMPLKSKLSYADHIVDNSGQLVDLERQVERLVGKLQRSVNKVIWLLAWWLPPVGLLNGLLTIFWRVWIKPFGISRRKNPDLILVPPQLHIPLDSYFVVPFLLLAGHWRKLEEVMTSQLEHETERTTHQRASTALPGPGRSEGTGLVAQAKRTAISYHRIITPVRQSPADPTVIGSNPQRNQPCTMLILRCAIVAMLLASCLGAIPPQIHGGTGPSLRAPKVPTANGAALGGLTA</sequence>
<feature type="transmembrane region" description="Helical" evidence="5">
    <location>
        <begin position="349"/>
        <end position="367"/>
    </location>
</feature>
<evidence type="ECO:0000313" key="7">
    <source>
        <dbReference type="Proteomes" id="UP000235388"/>
    </source>
</evidence>
<dbReference type="PANTHER" id="PTHR10695:SF46">
    <property type="entry name" value="BIFUNCTIONAL COENZYME A SYNTHASE-RELATED"/>
    <property type="match status" value="1"/>
</dbReference>
<dbReference type="GO" id="GO:0004140">
    <property type="term" value="F:dephospho-CoA kinase activity"/>
    <property type="evidence" value="ECO:0007669"/>
    <property type="project" value="InterPro"/>
</dbReference>
<dbReference type="GO" id="GO:0015937">
    <property type="term" value="P:coenzyme A biosynthetic process"/>
    <property type="evidence" value="ECO:0007669"/>
    <property type="project" value="InterPro"/>
</dbReference>
<organism evidence="6 7">
    <name type="scientific">Puccinia coronata f. sp. avenae</name>
    <dbReference type="NCBI Taxonomy" id="200324"/>
    <lineage>
        <taxon>Eukaryota</taxon>
        <taxon>Fungi</taxon>
        <taxon>Dikarya</taxon>
        <taxon>Basidiomycota</taxon>
        <taxon>Pucciniomycotina</taxon>
        <taxon>Pucciniomycetes</taxon>
        <taxon>Pucciniales</taxon>
        <taxon>Pucciniaceae</taxon>
        <taxon>Puccinia</taxon>
    </lineage>
</organism>
<dbReference type="OrthoDB" id="247245at2759"/>
<evidence type="ECO:0000256" key="4">
    <source>
        <dbReference type="SAM" id="MobiDB-lite"/>
    </source>
</evidence>
<dbReference type="FunFam" id="3.40.50.300:FF:000485">
    <property type="entry name" value="Dephospho-CoA kinase CAB5"/>
    <property type="match status" value="1"/>
</dbReference>
<dbReference type="PANTHER" id="PTHR10695">
    <property type="entry name" value="DEPHOSPHO-COA KINASE-RELATED"/>
    <property type="match status" value="1"/>
</dbReference>
<dbReference type="GO" id="GO:0005737">
    <property type="term" value="C:cytoplasm"/>
    <property type="evidence" value="ECO:0007669"/>
    <property type="project" value="UniProtKB-ARBA"/>
</dbReference>
<name>A0A2N5W081_9BASI</name>
<dbReference type="Gene3D" id="3.40.50.300">
    <property type="entry name" value="P-loop containing nucleotide triphosphate hydrolases"/>
    <property type="match status" value="1"/>
</dbReference>
<dbReference type="HAMAP" id="MF_00376">
    <property type="entry name" value="Dephospho_CoA_kinase"/>
    <property type="match status" value="1"/>
</dbReference>
<protein>
    <recommendedName>
        <fullName evidence="8">Dephospho-CoA kinase</fullName>
    </recommendedName>
</protein>
<evidence type="ECO:0000256" key="1">
    <source>
        <dbReference type="ARBA" id="ARBA00009018"/>
    </source>
</evidence>
<proteinExistence type="inferred from homology"/>
<feature type="region of interest" description="Disordered" evidence="4">
    <location>
        <begin position="374"/>
        <end position="397"/>
    </location>
</feature>
<dbReference type="SUPFAM" id="SSF52540">
    <property type="entry name" value="P-loop containing nucleoside triphosphate hydrolases"/>
    <property type="match status" value="1"/>
</dbReference>
<evidence type="ECO:0008006" key="8">
    <source>
        <dbReference type="Google" id="ProtNLM"/>
    </source>
</evidence>
<evidence type="ECO:0000313" key="6">
    <source>
        <dbReference type="EMBL" id="PLW55627.1"/>
    </source>
</evidence>
<keyword evidence="5" id="KW-0472">Membrane</keyword>
<keyword evidence="3" id="KW-0067">ATP-binding</keyword>
<dbReference type="NCBIfam" id="TIGR00152">
    <property type="entry name" value="dephospho-CoA kinase"/>
    <property type="match status" value="1"/>
</dbReference>
<comment type="caution">
    <text evidence="6">The sequence shown here is derived from an EMBL/GenBank/DDBJ whole genome shotgun (WGS) entry which is preliminary data.</text>
</comment>
<keyword evidence="2" id="KW-0547">Nucleotide-binding</keyword>
<dbReference type="InterPro" id="IPR001977">
    <property type="entry name" value="Depp_CoAkinase"/>
</dbReference>
<keyword evidence="5" id="KW-1133">Transmembrane helix</keyword>
<reference evidence="6 7" key="1">
    <citation type="submission" date="2017-11" db="EMBL/GenBank/DDBJ databases">
        <title>De novo assembly and phasing of dikaryotic genomes from two isolates of Puccinia coronata f. sp. avenae, the causal agent of oat crown rust.</title>
        <authorList>
            <person name="Miller M.E."/>
            <person name="Zhang Y."/>
            <person name="Omidvar V."/>
            <person name="Sperschneider J."/>
            <person name="Schwessinger B."/>
            <person name="Raley C."/>
            <person name="Palmer J.M."/>
            <person name="Garnica D."/>
            <person name="Upadhyaya N."/>
            <person name="Rathjen J."/>
            <person name="Taylor J.M."/>
            <person name="Park R.F."/>
            <person name="Dodds P.N."/>
            <person name="Hirsch C.D."/>
            <person name="Kianian S.F."/>
            <person name="Figueroa M."/>
        </authorList>
    </citation>
    <scope>NUCLEOTIDE SEQUENCE [LARGE SCALE GENOMIC DNA]</scope>
    <source>
        <strain evidence="6">12NC29</strain>
    </source>
</reference>
<keyword evidence="7" id="KW-1185">Reference proteome</keyword>
<evidence type="ECO:0000256" key="5">
    <source>
        <dbReference type="SAM" id="Phobius"/>
    </source>
</evidence>
<dbReference type="CDD" id="cd02022">
    <property type="entry name" value="DPCK"/>
    <property type="match status" value="1"/>
</dbReference>
<dbReference type="GO" id="GO:0005524">
    <property type="term" value="F:ATP binding"/>
    <property type="evidence" value="ECO:0007669"/>
    <property type="project" value="UniProtKB-KW"/>
</dbReference>